<protein>
    <submittedName>
        <fullName evidence="1">Uncharacterized protein</fullName>
    </submittedName>
</protein>
<organism evidence="1 2">
    <name type="scientific">Dallia pectoralis</name>
    <name type="common">Alaska blackfish</name>
    <dbReference type="NCBI Taxonomy" id="75939"/>
    <lineage>
        <taxon>Eukaryota</taxon>
        <taxon>Metazoa</taxon>
        <taxon>Chordata</taxon>
        <taxon>Craniata</taxon>
        <taxon>Vertebrata</taxon>
        <taxon>Euteleostomi</taxon>
        <taxon>Actinopterygii</taxon>
        <taxon>Neopterygii</taxon>
        <taxon>Teleostei</taxon>
        <taxon>Protacanthopterygii</taxon>
        <taxon>Esociformes</taxon>
        <taxon>Umbridae</taxon>
        <taxon>Dallia</taxon>
    </lineage>
</organism>
<keyword evidence="2" id="KW-1185">Reference proteome</keyword>
<dbReference type="EMBL" id="CM055747">
    <property type="protein sequence ID" value="KAJ7996246.1"/>
    <property type="molecule type" value="Genomic_DNA"/>
</dbReference>
<evidence type="ECO:0000313" key="2">
    <source>
        <dbReference type="Proteomes" id="UP001157502"/>
    </source>
</evidence>
<gene>
    <name evidence="1" type="ORF">DPEC_G00235110</name>
</gene>
<dbReference type="Proteomes" id="UP001157502">
    <property type="component" value="Chromosome 20"/>
</dbReference>
<accession>A0ACC2FY55</accession>
<sequence>MTTMLVKVLGALLCSLVVSAEVMPQRDFDLQGMAGKWYLIGFASNAQWFINHRASMKMGTATLTPTANGNLEMSYASLNTDGSCWRMSHLAEKTNLPGRFIFKSERWNNENDMRVVDVNYNEYALIHTVKTKGGVSTVLNKLYARETDLNPDILEKFRQFSLDTGILPGNIAVLPENDECPAA</sequence>
<reference evidence="1" key="1">
    <citation type="submission" date="2021-05" db="EMBL/GenBank/DDBJ databases">
        <authorList>
            <person name="Pan Q."/>
            <person name="Jouanno E."/>
            <person name="Zahm M."/>
            <person name="Klopp C."/>
            <person name="Cabau C."/>
            <person name="Louis A."/>
            <person name="Berthelot C."/>
            <person name="Parey E."/>
            <person name="Roest Crollius H."/>
            <person name="Montfort J."/>
            <person name="Robinson-Rechavi M."/>
            <person name="Bouchez O."/>
            <person name="Lampietro C."/>
            <person name="Lopez Roques C."/>
            <person name="Donnadieu C."/>
            <person name="Postlethwait J."/>
            <person name="Bobe J."/>
            <person name="Dillon D."/>
            <person name="Chandos A."/>
            <person name="von Hippel F."/>
            <person name="Guiguen Y."/>
        </authorList>
    </citation>
    <scope>NUCLEOTIDE SEQUENCE</scope>
    <source>
        <strain evidence="1">YG-Jan2019</strain>
    </source>
</reference>
<name>A0ACC2FY55_DALPE</name>
<proteinExistence type="predicted"/>
<evidence type="ECO:0000313" key="1">
    <source>
        <dbReference type="EMBL" id="KAJ7996246.1"/>
    </source>
</evidence>
<comment type="caution">
    <text evidence="1">The sequence shown here is derived from an EMBL/GenBank/DDBJ whole genome shotgun (WGS) entry which is preliminary data.</text>
</comment>